<keyword evidence="4" id="KW-0028">Amino-acid biosynthesis</keyword>
<dbReference type="RefSeq" id="WP_379665089.1">
    <property type="nucleotide sequence ID" value="NZ_JBHULH010000001.1"/>
</dbReference>
<dbReference type="PANTHER" id="PTHR11772">
    <property type="entry name" value="ASPARAGINE SYNTHETASE"/>
    <property type="match status" value="1"/>
</dbReference>
<feature type="domain" description="Glutamine amidotransferase type-2" evidence="11">
    <location>
        <begin position="2"/>
        <end position="186"/>
    </location>
</feature>
<evidence type="ECO:0000256" key="1">
    <source>
        <dbReference type="ARBA" id="ARBA00005752"/>
    </source>
</evidence>
<proteinExistence type="inferred from homology"/>
<evidence type="ECO:0000256" key="8">
    <source>
        <dbReference type="ARBA" id="ARBA00022962"/>
    </source>
</evidence>
<dbReference type="EC" id="6.3.5.4" evidence="2"/>
<dbReference type="Gene3D" id="3.60.20.10">
    <property type="entry name" value="Glutamine Phosphoribosylpyrophosphate, subunit 1, domain 1"/>
    <property type="match status" value="1"/>
</dbReference>
<dbReference type="InterPro" id="IPR001962">
    <property type="entry name" value="Asn_synthase"/>
</dbReference>
<dbReference type="PANTHER" id="PTHR11772:SF2">
    <property type="entry name" value="ASPARAGINE SYNTHETASE [GLUTAMINE-HYDROLYZING]"/>
    <property type="match status" value="1"/>
</dbReference>
<keyword evidence="6" id="KW-0067">ATP-binding</keyword>
<comment type="pathway">
    <text evidence="9">Amino-acid biosynthesis.</text>
</comment>
<keyword evidence="5" id="KW-0547">Nucleotide-binding</keyword>
<dbReference type="EMBL" id="JBHULH010000001">
    <property type="protein sequence ID" value="MFD2566381.1"/>
    <property type="molecule type" value="Genomic_DNA"/>
</dbReference>
<evidence type="ECO:0000256" key="2">
    <source>
        <dbReference type="ARBA" id="ARBA00012737"/>
    </source>
</evidence>
<evidence type="ECO:0000256" key="4">
    <source>
        <dbReference type="ARBA" id="ARBA00022605"/>
    </source>
</evidence>
<dbReference type="PROSITE" id="PS51278">
    <property type="entry name" value="GATASE_TYPE_2"/>
    <property type="match status" value="1"/>
</dbReference>
<evidence type="ECO:0000313" key="13">
    <source>
        <dbReference type="Proteomes" id="UP001597508"/>
    </source>
</evidence>
<evidence type="ECO:0000256" key="6">
    <source>
        <dbReference type="ARBA" id="ARBA00022840"/>
    </source>
</evidence>
<name>A0ABW5LQH2_9FLAO</name>
<dbReference type="InterPro" id="IPR017932">
    <property type="entry name" value="GATase_2_dom"/>
</dbReference>
<reference evidence="13" key="1">
    <citation type="journal article" date="2019" name="Int. J. Syst. Evol. Microbiol.">
        <title>The Global Catalogue of Microorganisms (GCM) 10K type strain sequencing project: providing services to taxonomists for standard genome sequencing and annotation.</title>
        <authorList>
            <consortium name="The Broad Institute Genomics Platform"/>
            <consortium name="The Broad Institute Genome Sequencing Center for Infectious Disease"/>
            <person name="Wu L."/>
            <person name="Ma J."/>
        </authorList>
    </citation>
    <scope>NUCLEOTIDE SEQUENCE [LARGE SCALE GENOMIC DNA]</scope>
    <source>
        <strain evidence="13">KCTC 52127</strain>
    </source>
</reference>
<dbReference type="GO" id="GO:0004066">
    <property type="term" value="F:asparagine synthase (glutamine-hydrolyzing) activity"/>
    <property type="evidence" value="ECO:0007669"/>
    <property type="project" value="UniProtKB-EC"/>
</dbReference>
<comment type="catalytic activity">
    <reaction evidence="10">
        <text>L-aspartate + L-glutamine + ATP + H2O = L-asparagine + L-glutamate + AMP + diphosphate + H(+)</text>
        <dbReference type="Rhea" id="RHEA:12228"/>
        <dbReference type="ChEBI" id="CHEBI:15377"/>
        <dbReference type="ChEBI" id="CHEBI:15378"/>
        <dbReference type="ChEBI" id="CHEBI:29985"/>
        <dbReference type="ChEBI" id="CHEBI:29991"/>
        <dbReference type="ChEBI" id="CHEBI:30616"/>
        <dbReference type="ChEBI" id="CHEBI:33019"/>
        <dbReference type="ChEBI" id="CHEBI:58048"/>
        <dbReference type="ChEBI" id="CHEBI:58359"/>
        <dbReference type="ChEBI" id="CHEBI:456215"/>
        <dbReference type="EC" id="6.3.5.4"/>
    </reaction>
</comment>
<comment type="similarity">
    <text evidence="1">Belongs to the asparagine synthetase family.</text>
</comment>
<keyword evidence="3 12" id="KW-0436">Ligase</keyword>
<dbReference type="InterPro" id="IPR006426">
    <property type="entry name" value="Asn_synth_AEB"/>
</dbReference>
<keyword evidence="13" id="KW-1185">Reference proteome</keyword>
<dbReference type="SUPFAM" id="SSF52402">
    <property type="entry name" value="Adenine nucleotide alpha hydrolases-like"/>
    <property type="match status" value="1"/>
</dbReference>
<dbReference type="NCBIfam" id="NF006949">
    <property type="entry name" value="PRK09431.1"/>
    <property type="match status" value="1"/>
</dbReference>
<dbReference type="InterPro" id="IPR014729">
    <property type="entry name" value="Rossmann-like_a/b/a_fold"/>
</dbReference>
<gene>
    <name evidence="12" type="primary">asnB</name>
    <name evidence="12" type="ORF">ACFSRZ_03295</name>
</gene>
<dbReference type="Pfam" id="PF00733">
    <property type="entry name" value="Asn_synthase"/>
    <property type="match status" value="1"/>
</dbReference>
<keyword evidence="8" id="KW-0315">Glutamine amidotransferase</keyword>
<dbReference type="NCBIfam" id="TIGR01536">
    <property type="entry name" value="asn_synth_AEB"/>
    <property type="match status" value="1"/>
</dbReference>
<sequence length="554" mass="63068">MCGIVCAFDLKESSEKLRPQLLEMAKTIRHRGPDWSGIYSDEKAILAHERLAIVDPTSGKQPLFSKDQKLVLAANGEIYNHQEIRKQFENTYEFQTKSDCEVILALYEKKGSDFIDDLNGIFGFALYDAEKDEYLVARDHMGIIPLYHGWDKQGTYYVASELKALEGVCNTIEVFPPGHFLSSKDGELKKWYKRDWMEYDAVKENQTSIDKLRDALEAAVHRQLMSDVPYGVLLSGGLDSSITSAIAKKYAQKRIESGDTQDAWWPQLHSFSIGLEGSPDLEAAKKVSEHIGTIHHEITFTIQEGLDAIRDVIYHLETYDITTVRASTPMYLMARVIKSMGIKMVLSGEGADEIFGGYLYFHKAPSAEEFHKETVRKLDKLYQYDCLRANKSLAAWGIEGRVPFLDKEFMDVAMSINPQDKMINGERMEKWVLRKAFESYLPESVAWRQKEQFSDGVGYNWIDTLKALVDTSVTDEQMQTAKHRFPIQTPRTKEEYYYRSVFEQHFPSETAALTVPSVPSIACSSPTALAWDESFKNINEPSGRAIKAVHEDAY</sequence>
<evidence type="ECO:0000256" key="9">
    <source>
        <dbReference type="ARBA" id="ARBA00029440"/>
    </source>
</evidence>
<evidence type="ECO:0000256" key="5">
    <source>
        <dbReference type="ARBA" id="ARBA00022741"/>
    </source>
</evidence>
<dbReference type="Gene3D" id="3.40.50.620">
    <property type="entry name" value="HUPs"/>
    <property type="match status" value="1"/>
</dbReference>
<evidence type="ECO:0000259" key="11">
    <source>
        <dbReference type="PROSITE" id="PS51278"/>
    </source>
</evidence>
<evidence type="ECO:0000256" key="10">
    <source>
        <dbReference type="ARBA" id="ARBA00048741"/>
    </source>
</evidence>
<dbReference type="Pfam" id="PF13537">
    <property type="entry name" value="GATase_7"/>
    <property type="match status" value="1"/>
</dbReference>
<comment type="caution">
    <text evidence="12">The sequence shown here is derived from an EMBL/GenBank/DDBJ whole genome shotgun (WGS) entry which is preliminary data.</text>
</comment>
<dbReference type="PIRSF" id="PIRSF001589">
    <property type="entry name" value="Asn_synthetase_glu-h"/>
    <property type="match status" value="1"/>
</dbReference>
<dbReference type="CDD" id="cd01991">
    <property type="entry name" value="Asn_synthase_B_C"/>
    <property type="match status" value="1"/>
</dbReference>
<accession>A0ABW5LQH2</accession>
<dbReference type="InterPro" id="IPR029055">
    <property type="entry name" value="Ntn_hydrolases_N"/>
</dbReference>
<dbReference type="Proteomes" id="UP001597508">
    <property type="component" value="Unassembled WGS sequence"/>
</dbReference>
<dbReference type="SUPFAM" id="SSF56235">
    <property type="entry name" value="N-terminal nucleophile aminohydrolases (Ntn hydrolases)"/>
    <property type="match status" value="1"/>
</dbReference>
<dbReference type="InterPro" id="IPR033738">
    <property type="entry name" value="AsnB_N"/>
</dbReference>
<organism evidence="12 13">
    <name type="scientific">Pseudotenacibaculum haliotis</name>
    <dbReference type="NCBI Taxonomy" id="1862138"/>
    <lineage>
        <taxon>Bacteria</taxon>
        <taxon>Pseudomonadati</taxon>
        <taxon>Bacteroidota</taxon>
        <taxon>Flavobacteriia</taxon>
        <taxon>Flavobacteriales</taxon>
        <taxon>Flavobacteriaceae</taxon>
        <taxon>Pseudotenacibaculum</taxon>
    </lineage>
</organism>
<dbReference type="InterPro" id="IPR050795">
    <property type="entry name" value="Asn_Synthetase"/>
</dbReference>
<keyword evidence="7" id="KW-0061">Asparagine biosynthesis</keyword>
<protein>
    <recommendedName>
        <fullName evidence="2">asparagine synthase (glutamine-hydrolyzing)</fullName>
        <ecNumber evidence="2">6.3.5.4</ecNumber>
    </recommendedName>
</protein>
<evidence type="ECO:0000256" key="7">
    <source>
        <dbReference type="ARBA" id="ARBA00022888"/>
    </source>
</evidence>
<dbReference type="CDD" id="cd00712">
    <property type="entry name" value="AsnB"/>
    <property type="match status" value="1"/>
</dbReference>
<evidence type="ECO:0000313" key="12">
    <source>
        <dbReference type="EMBL" id="MFD2566381.1"/>
    </source>
</evidence>
<evidence type="ECO:0000256" key="3">
    <source>
        <dbReference type="ARBA" id="ARBA00022598"/>
    </source>
</evidence>